<feature type="transmembrane region" description="Helical" evidence="5">
    <location>
        <begin position="191"/>
        <end position="212"/>
    </location>
</feature>
<evidence type="ECO:0000313" key="7">
    <source>
        <dbReference type="Proteomes" id="UP000094336"/>
    </source>
</evidence>
<evidence type="ECO:0000256" key="2">
    <source>
        <dbReference type="ARBA" id="ARBA00022692"/>
    </source>
</evidence>
<name>A0A1E3QMQ4_9ASCO</name>
<dbReference type="SUPFAM" id="SSF144091">
    <property type="entry name" value="Rhomboid-like"/>
    <property type="match status" value="1"/>
</dbReference>
<proteinExistence type="predicted"/>
<keyword evidence="4 5" id="KW-0472">Membrane</keyword>
<sequence>MTRISPIKAFINTPISQLCCVVTLAVPFATSLMDIKYLFLLSYTPAIAQWHQYWRFATFQTAFTQESDVLLGVLLWYNFKVLERLYGSHKYLTVIFLAFVWNAVLVAALFFLNQILVQFTGWSWFNTVASGPLAILFSLLAIYYSKVPVSYLFEVQLTPQDNPSHVPKKLLLSDKSFVYVLTLQMFVNNGWHSMVPCLVGLVTGCAIVNDFLPGQNRWRIPLRAVSVPEALTEPEEEEEEDAAEPVRPLTTQLLNTFRA</sequence>
<dbReference type="GO" id="GO:0016020">
    <property type="term" value="C:membrane"/>
    <property type="evidence" value="ECO:0007669"/>
    <property type="project" value="UniProtKB-SubCell"/>
</dbReference>
<dbReference type="EMBL" id="KV454434">
    <property type="protein sequence ID" value="ODQ78920.1"/>
    <property type="molecule type" value="Genomic_DNA"/>
</dbReference>
<dbReference type="AlphaFoldDB" id="A0A1E3QMQ4"/>
<dbReference type="PANTHER" id="PTHR43066:SF21">
    <property type="entry name" value="UBIQUITIN-ASSOCIATED DOMAIN-CONTAINING PROTEIN 2"/>
    <property type="match status" value="1"/>
</dbReference>
<feature type="transmembrane region" description="Helical" evidence="5">
    <location>
        <begin position="91"/>
        <end position="112"/>
    </location>
</feature>
<feature type="transmembrane region" description="Helical" evidence="5">
    <location>
        <begin position="124"/>
        <end position="144"/>
    </location>
</feature>
<evidence type="ECO:0000313" key="6">
    <source>
        <dbReference type="EMBL" id="ODQ78920.1"/>
    </source>
</evidence>
<accession>A0A1E3QMQ4</accession>
<evidence type="ECO:0000256" key="1">
    <source>
        <dbReference type="ARBA" id="ARBA00004141"/>
    </source>
</evidence>
<dbReference type="RefSeq" id="XP_018984248.1">
    <property type="nucleotide sequence ID" value="XM_019130866.1"/>
</dbReference>
<dbReference type="STRING" id="984486.A0A1E3QMQ4"/>
<gene>
    <name evidence="6" type="ORF">BABINDRAFT_172173</name>
</gene>
<dbReference type="OrthoDB" id="272778at2759"/>
<evidence type="ECO:0008006" key="8">
    <source>
        <dbReference type="Google" id="ProtNLM"/>
    </source>
</evidence>
<feature type="transmembrane region" description="Helical" evidence="5">
    <location>
        <begin position="15"/>
        <end position="35"/>
    </location>
</feature>
<organism evidence="6 7">
    <name type="scientific">Babjeviella inositovora NRRL Y-12698</name>
    <dbReference type="NCBI Taxonomy" id="984486"/>
    <lineage>
        <taxon>Eukaryota</taxon>
        <taxon>Fungi</taxon>
        <taxon>Dikarya</taxon>
        <taxon>Ascomycota</taxon>
        <taxon>Saccharomycotina</taxon>
        <taxon>Pichiomycetes</taxon>
        <taxon>Serinales incertae sedis</taxon>
        <taxon>Babjeviella</taxon>
    </lineage>
</organism>
<dbReference type="PANTHER" id="PTHR43066">
    <property type="entry name" value="RHOMBOID-RELATED PROTEIN"/>
    <property type="match status" value="1"/>
</dbReference>
<dbReference type="GeneID" id="30148719"/>
<evidence type="ECO:0000256" key="4">
    <source>
        <dbReference type="ARBA" id="ARBA00023136"/>
    </source>
</evidence>
<dbReference type="Proteomes" id="UP000094336">
    <property type="component" value="Unassembled WGS sequence"/>
</dbReference>
<evidence type="ECO:0000256" key="5">
    <source>
        <dbReference type="SAM" id="Phobius"/>
    </source>
</evidence>
<comment type="subcellular location">
    <subcellularLocation>
        <location evidence="1">Membrane</location>
        <topology evidence="1">Multi-pass membrane protein</topology>
    </subcellularLocation>
</comment>
<protein>
    <recommendedName>
        <fullName evidence="8">Peptidase S54 rhomboid domain-containing protein</fullName>
    </recommendedName>
</protein>
<reference evidence="7" key="1">
    <citation type="submission" date="2016-05" db="EMBL/GenBank/DDBJ databases">
        <title>Comparative genomics of biotechnologically important yeasts.</title>
        <authorList>
            <consortium name="DOE Joint Genome Institute"/>
            <person name="Riley R."/>
            <person name="Haridas S."/>
            <person name="Wolfe K.H."/>
            <person name="Lopes M.R."/>
            <person name="Hittinger C.T."/>
            <person name="Goker M."/>
            <person name="Salamov A."/>
            <person name="Wisecaver J."/>
            <person name="Long T.M."/>
            <person name="Aerts A.L."/>
            <person name="Barry K."/>
            <person name="Choi C."/>
            <person name="Clum A."/>
            <person name="Coughlan A.Y."/>
            <person name="Deshpande S."/>
            <person name="Douglass A.P."/>
            <person name="Hanson S.J."/>
            <person name="Klenk H.-P."/>
            <person name="Labutti K."/>
            <person name="Lapidus A."/>
            <person name="Lindquist E."/>
            <person name="Lipzen A."/>
            <person name="Meier-Kolthoff J.P."/>
            <person name="Ohm R.A."/>
            <person name="Otillar R.P."/>
            <person name="Pangilinan J."/>
            <person name="Peng Y."/>
            <person name="Rokas A."/>
            <person name="Rosa C.A."/>
            <person name="Scheuner C."/>
            <person name="Sibirny A.A."/>
            <person name="Slot J.C."/>
            <person name="Stielow J.B."/>
            <person name="Sun H."/>
            <person name="Kurtzman C.P."/>
            <person name="Blackwell M."/>
            <person name="Grigoriev I.V."/>
            <person name="Jeffries T.W."/>
        </authorList>
    </citation>
    <scope>NUCLEOTIDE SEQUENCE [LARGE SCALE GENOMIC DNA]</scope>
    <source>
        <strain evidence="7">NRRL Y-12698</strain>
    </source>
</reference>
<keyword evidence="2 5" id="KW-0812">Transmembrane</keyword>
<keyword evidence="7" id="KW-1185">Reference proteome</keyword>
<dbReference type="InterPro" id="IPR035952">
    <property type="entry name" value="Rhomboid-like_sf"/>
</dbReference>
<dbReference type="GO" id="GO:0004252">
    <property type="term" value="F:serine-type endopeptidase activity"/>
    <property type="evidence" value="ECO:0007669"/>
    <property type="project" value="TreeGrafter"/>
</dbReference>
<evidence type="ECO:0000256" key="3">
    <source>
        <dbReference type="ARBA" id="ARBA00022989"/>
    </source>
</evidence>
<keyword evidence="3 5" id="KW-1133">Transmembrane helix</keyword>